<feature type="region of interest" description="Disordered" evidence="1">
    <location>
        <begin position="155"/>
        <end position="205"/>
    </location>
</feature>
<evidence type="ECO:0000313" key="4">
    <source>
        <dbReference type="Proteomes" id="UP001163105"/>
    </source>
</evidence>
<protein>
    <submittedName>
        <fullName evidence="3">Mitogen-activated protein kinase HOG1</fullName>
    </submittedName>
</protein>
<organism evidence="3 4">
    <name type="scientific">Purpureocillium lavendulum</name>
    <dbReference type="NCBI Taxonomy" id="1247861"/>
    <lineage>
        <taxon>Eukaryota</taxon>
        <taxon>Fungi</taxon>
        <taxon>Dikarya</taxon>
        <taxon>Ascomycota</taxon>
        <taxon>Pezizomycotina</taxon>
        <taxon>Sordariomycetes</taxon>
        <taxon>Hypocreomycetidae</taxon>
        <taxon>Hypocreales</taxon>
        <taxon>Ophiocordycipitaceae</taxon>
        <taxon>Purpureocillium</taxon>
    </lineage>
</organism>
<keyword evidence="3" id="KW-0808">Transferase</keyword>
<evidence type="ECO:0000256" key="2">
    <source>
        <dbReference type="SAM" id="SignalP"/>
    </source>
</evidence>
<evidence type="ECO:0000256" key="1">
    <source>
        <dbReference type="SAM" id="MobiDB-lite"/>
    </source>
</evidence>
<dbReference type="GO" id="GO:0016301">
    <property type="term" value="F:kinase activity"/>
    <property type="evidence" value="ECO:0007669"/>
    <property type="project" value="UniProtKB-KW"/>
</dbReference>
<feature type="chain" id="PRO_5044339026" evidence="2">
    <location>
        <begin position="18"/>
        <end position="227"/>
    </location>
</feature>
<name>A0AB34G0A2_9HYPO</name>
<sequence>MARSLALLAALAGAAVAADSTTTVPVLLPWFDKQEFVGSIVDADSKITTIAIACAPNVAPDECGYPGTFTVQQGASTWSLSLGLSASFETDVAAATQDASCKLDPDNDVASCVASVTQNVSNSEMRTTTSEVLTGYKTYMIPVTVTAGVDKLSAAPGASETGSQATPTATGANTLSTAASATSSGSKTGSNASATSSPTSTNAAGPMVTQNAVLAGVAAVVGGALMM</sequence>
<dbReference type="AlphaFoldDB" id="A0AB34G0A2"/>
<gene>
    <name evidence="3" type="ORF">O9K51_02815</name>
</gene>
<keyword evidence="4" id="KW-1185">Reference proteome</keyword>
<dbReference type="PANTHER" id="PTHR40640:SF1">
    <property type="entry name" value="ANCHORED GLYCOPROTEIN, PUTATIVE (AFU_ORTHOLOGUE AFUA_8G04860)-RELATED"/>
    <property type="match status" value="1"/>
</dbReference>
<reference evidence="3" key="1">
    <citation type="submission" date="2023-01" db="EMBL/GenBank/DDBJ databases">
        <title>The growth and conidiation of Purpureocillium lavendulum are regulated by nitrogen source and histone H3K14 acetylation.</title>
        <authorList>
            <person name="Tang P."/>
            <person name="Han J."/>
            <person name="Zhang C."/>
            <person name="Tang P."/>
            <person name="Qi F."/>
            <person name="Zhang K."/>
            <person name="Liang L."/>
        </authorList>
    </citation>
    <scope>NUCLEOTIDE SEQUENCE</scope>
    <source>
        <strain evidence="3">YMF1.00683</strain>
    </source>
</reference>
<dbReference type="EMBL" id="JAQHRD010000002">
    <property type="protein sequence ID" value="KAJ6444421.1"/>
    <property type="molecule type" value="Genomic_DNA"/>
</dbReference>
<dbReference type="Proteomes" id="UP001163105">
    <property type="component" value="Unassembled WGS sequence"/>
</dbReference>
<proteinExistence type="predicted"/>
<keyword evidence="2" id="KW-0732">Signal</keyword>
<accession>A0AB34G0A2</accession>
<feature type="signal peptide" evidence="2">
    <location>
        <begin position="1"/>
        <end position="17"/>
    </location>
</feature>
<feature type="compositionally biased region" description="Low complexity" evidence="1">
    <location>
        <begin position="168"/>
        <end position="205"/>
    </location>
</feature>
<keyword evidence="3" id="KW-0418">Kinase</keyword>
<evidence type="ECO:0000313" key="3">
    <source>
        <dbReference type="EMBL" id="KAJ6444421.1"/>
    </source>
</evidence>
<comment type="caution">
    <text evidence="3">The sequence shown here is derived from an EMBL/GenBank/DDBJ whole genome shotgun (WGS) entry which is preliminary data.</text>
</comment>
<dbReference type="PANTHER" id="PTHR40640">
    <property type="entry name" value="ANCHORED GLYCOPROTEIN, PUTATIVE (AFU_ORTHOLOGUE AFUA_8G04860)-RELATED"/>
    <property type="match status" value="1"/>
</dbReference>